<evidence type="ECO:0000313" key="1">
    <source>
        <dbReference type="EMBL" id="KKM72862.1"/>
    </source>
</evidence>
<accession>A0A0F9MUG2</accession>
<protein>
    <submittedName>
        <fullName evidence="1">Uncharacterized protein</fullName>
    </submittedName>
</protein>
<sequence>MGFSTSDALHVVASCDELLGSINRLEIMINRLVDPADGLVTKLRRSTMEKWVGEARETVLDIKSIL</sequence>
<reference evidence="1" key="1">
    <citation type="journal article" date="2015" name="Nature">
        <title>Complex archaea that bridge the gap between prokaryotes and eukaryotes.</title>
        <authorList>
            <person name="Spang A."/>
            <person name="Saw J.H."/>
            <person name="Jorgensen S.L."/>
            <person name="Zaremba-Niedzwiedzka K."/>
            <person name="Martijn J."/>
            <person name="Lind A.E."/>
            <person name="van Eijk R."/>
            <person name="Schleper C."/>
            <person name="Guy L."/>
            <person name="Ettema T.J."/>
        </authorList>
    </citation>
    <scope>NUCLEOTIDE SEQUENCE</scope>
</reference>
<name>A0A0F9MUG2_9ZZZZ</name>
<organism evidence="1">
    <name type="scientific">marine sediment metagenome</name>
    <dbReference type="NCBI Taxonomy" id="412755"/>
    <lineage>
        <taxon>unclassified sequences</taxon>
        <taxon>metagenomes</taxon>
        <taxon>ecological metagenomes</taxon>
    </lineage>
</organism>
<gene>
    <name evidence="1" type="ORF">LCGC14_1416230</name>
</gene>
<dbReference type="AlphaFoldDB" id="A0A0F9MUG2"/>
<dbReference type="EMBL" id="LAZR01009394">
    <property type="protein sequence ID" value="KKM72862.1"/>
    <property type="molecule type" value="Genomic_DNA"/>
</dbReference>
<comment type="caution">
    <text evidence="1">The sequence shown here is derived from an EMBL/GenBank/DDBJ whole genome shotgun (WGS) entry which is preliminary data.</text>
</comment>
<proteinExistence type="predicted"/>